<comment type="caution">
    <text evidence="3">The sequence shown here is derived from an EMBL/GenBank/DDBJ whole genome shotgun (WGS) entry which is preliminary data.</text>
</comment>
<evidence type="ECO:0000313" key="3">
    <source>
        <dbReference type="EMBL" id="MBV7391989.1"/>
    </source>
</evidence>
<keyword evidence="3" id="KW-0489">Methyltransferase</keyword>
<organism evidence="3 4">
    <name type="scientific">Enterococcus alishanensis</name>
    <dbReference type="NCBI Taxonomy" id="1303817"/>
    <lineage>
        <taxon>Bacteria</taxon>
        <taxon>Bacillati</taxon>
        <taxon>Bacillota</taxon>
        <taxon>Bacilli</taxon>
        <taxon>Lactobacillales</taxon>
        <taxon>Enterococcaceae</taxon>
        <taxon>Enterococcus</taxon>
    </lineage>
</organism>
<accession>A0ABS6TGQ4</accession>
<dbReference type="Proteomes" id="UP000774130">
    <property type="component" value="Unassembled WGS sequence"/>
</dbReference>
<evidence type="ECO:0000313" key="4">
    <source>
        <dbReference type="Proteomes" id="UP000774130"/>
    </source>
</evidence>
<name>A0ABS6TGQ4_9ENTE</name>
<evidence type="ECO:0000259" key="2">
    <source>
        <dbReference type="Pfam" id="PF13649"/>
    </source>
</evidence>
<keyword evidence="1" id="KW-0808">Transferase</keyword>
<dbReference type="Pfam" id="PF13649">
    <property type="entry name" value="Methyltransf_25"/>
    <property type="match status" value="1"/>
</dbReference>
<gene>
    <name evidence="3" type="ORF">KUA55_15010</name>
</gene>
<dbReference type="GO" id="GO:0032259">
    <property type="term" value="P:methylation"/>
    <property type="evidence" value="ECO:0007669"/>
    <property type="project" value="UniProtKB-KW"/>
</dbReference>
<feature type="domain" description="Methyltransferase" evidence="2">
    <location>
        <begin position="67"/>
        <end position="162"/>
    </location>
</feature>
<dbReference type="EMBL" id="JAHUZB010000007">
    <property type="protein sequence ID" value="MBV7391989.1"/>
    <property type="molecule type" value="Genomic_DNA"/>
</dbReference>
<dbReference type="InterPro" id="IPR041698">
    <property type="entry name" value="Methyltransf_25"/>
</dbReference>
<reference evidence="3 4" key="1">
    <citation type="submission" date="2021-06" db="EMBL/GenBank/DDBJ databases">
        <title>Enterococcus alishanensis sp. nov., a novel lactic acid bacterium isolated from fresh coffee beans.</title>
        <authorList>
            <person name="Chen Y.-S."/>
        </authorList>
    </citation>
    <scope>NUCLEOTIDE SEQUENCE [LARGE SCALE GENOMIC DNA]</scope>
    <source>
        <strain evidence="3 4">ALS3</strain>
    </source>
</reference>
<proteinExistence type="predicted"/>
<sequence length="274" mass="31724">MFEFIKEEVPVFSQSRDSIWLDPHIAQQMLMAHLDIKGDGATRNLAFVEASLQWLKKKFPVKQFTKVLDLGCGPGIYSQRLAEAGYQVTGIDFSANSIAYAQKKAAEKNLLIDYQVGNYLQTNFSKENYQLVLLIYCDFGVLAPESRKKLLKQVYESLADGGQFIFDVFTSEKYQNFVPTKTWSIEEDNFWTVESCLHLEANKRYPDKQTYLAQHYLLYPDHHKEFFIWESVFNQQQIKAALSEAGFSQIEIYSDIRGEKLKQHSETMCFVAKK</sequence>
<protein>
    <submittedName>
        <fullName evidence="3">Class I SAM-dependent methyltransferase</fullName>
    </submittedName>
</protein>
<dbReference type="PANTHER" id="PTHR43861">
    <property type="entry name" value="TRANS-ACONITATE 2-METHYLTRANSFERASE-RELATED"/>
    <property type="match status" value="1"/>
</dbReference>
<dbReference type="GO" id="GO:0008168">
    <property type="term" value="F:methyltransferase activity"/>
    <property type="evidence" value="ECO:0007669"/>
    <property type="project" value="UniProtKB-KW"/>
</dbReference>
<keyword evidence="4" id="KW-1185">Reference proteome</keyword>
<dbReference type="CDD" id="cd02440">
    <property type="entry name" value="AdoMet_MTases"/>
    <property type="match status" value="1"/>
</dbReference>
<evidence type="ECO:0000256" key="1">
    <source>
        <dbReference type="ARBA" id="ARBA00022679"/>
    </source>
</evidence>